<protein>
    <submittedName>
        <fullName evidence="6">Monooxygenase asqM</fullName>
    </submittedName>
</protein>
<name>A0A484G0H2_COLOR</name>
<gene>
    <name evidence="6" type="primary">asqM</name>
    <name evidence="6" type="ORF">Cob_v003879</name>
</gene>
<evidence type="ECO:0000313" key="6">
    <source>
        <dbReference type="EMBL" id="TDZ23375.1"/>
    </source>
</evidence>
<sequence length="526" mass="58199">MHDTEVSDLVNQRPSPADLMISKCIGLPLRQTRMGYPSVLRVVQSLPPSTPTSSHSFSPLETWDRPQSGTPASLWLRRTMTQANADATASRILVSSAPRLSYYKEACMSQFKIAIIGAGPAGCLLARLLHLAKIEATVFESESSPDFRSQGGTLDLHTETGLLALKEAGLFDEFLRYARYDGQYMAMVDKNNKHWFVIKPSGALNKLQERPEIDRPRLREILADSLPEGMIKWGHHLKSADEDGRLVFEHTALSGFDLVVGADGAWSKVRKLLAPDAKPEWTKIGMYSMSVPNPTETAPELYKLVNRGSLFGTGDGKRLTVQQMGDGTLHVYASIKSDDEKWSDPNVCGFDPTDLAAVKKFLLESAYRDWSPELTEAIVKSEGGCSPRSLYMLPVGFKWTHRRGVTVIGDAAHLMTPFAGEGVNVAFDDAMRLAKAIIEAAAKGGTPDMLDKKVDTFEKDMFPRMAKVQRLTEELMIDTLFTPGAPESTIATSIARHARYGTPWIFHPLVTASVHSFFFVRKMLGY</sequence>
<comment type="caution">
    <text evidence="6">The sequence shown here is derived from an EMBL/GenBank/DDBJ whole genome shotgun (WGS) entry which is preliminary data.</text>
</comment>
<keyword evidence="1" id="KW-0285">Flavoprotein</keyword>
<dbReference type="GO" id="GO:0071949">
    <property type="term" value="F:FAD binding"/>
    <property type="evidence" value="ECO:0007669"/>
    <property type="project" value="InterPro"/>
</dbReference>
<dbReference type="Pfam" id="PF01494">
    <property type="entry name" value="FAD_binding_3"/>
    <property type="match status" value="2"/>
</dbReference>
<dbReference type="PANTHER" id="PTHR46972">
    <property type="entry name" value="MONOOXYGENASE ASQM-RELATED"/>
    <property type="match status" value="1"/>
</dbReference>
<keyword evidence="7" id="KW-1185">Reference proteome</keyword>
<evidence type="ECO:0000259" key="5">
    <source>
        <dbReference type="Pfam" id="PF01494"/>
    </source>
</evidence>
<evidence type="ECO:0000256" key="2">
    <source>
        <dbReference type="ARBA" id="ARBA00022827"/>
    </source>
</evidence>
<dbReference type="OrthoDB" id="655030at2759"/>
<dbReference type="Proteomes" id="UP000014480">
    <property type="component" value="Unassembled WGS sequence"/>
</dbReference>
<evidence type="ECO:0000313" key="7">
    <source>
        <dbReference type="Proteomes" id="UP000014480"/>
    </source>
</evidence>
<evidence type="ECO:0000256" key="4">
    <source>
        <dbReference type="ARBA" id="ARBA00023033"/>
    </source>
</evidence>
<evidence type="ECO:0000256" key="3">
    <source>
        <dbReference type="ARBA" id="ARBA00023002"/>
    </source>
</evidence>
<evidence type="ECO:0000256" key="1">
    <source>
        <dbReference type="ARBA" id="ARBA00022630"/>
    </source>
</evidence>
<dbReference type="InterPro" id="IPR036188">
    <property type="entry name" value="FAD/NAD-bd_sf"/>
</dbReference>
<feature type="domain" description="FAD-binding" evidence="5">
    <location>
        <begin position="404"/>
        <end position="452"/>
    </location>
</feature>
<dbReference type="Gene3D" id="3.50.50.60">
    <property type="entry name" value="FAD/NAD(P)-binding domain"/>
    <property type="match status" value="1"/>
</dbReference>
<dbReference type="PRINTS" id="PR00420">
    <property type="entry name" value="RNGMNOXGNASE"/>
</dbReference>
<keyword evidence="4 6" id="KW-0503">Monooxygenase</keyword>
<dbReference type="AlphaFoldDB" id="A0A484G0H2"/>
<dbReference type="GO" id="GO:0004497">
    <property type="term" value="F:monooxygenase activity"/>
    <property type="evidence" value="ECO:0007669"/>
    <property type="project" value="UniProtKB-KW"/>
</dbReference>
<dbReference type="STRING" id="1213857.A0A484G0H2"/>
<dbReference type="PANTHER" id="PTHR46972:SF1">
    <property type="entry name" value="FAD DEPENDENT OXIDOREDUCTASE DOMAIN-CONTAINING PROTEIN"/>
    <property type="match status" value="1"/>
</dbReference>
<dbReference type="SUPFAM" id="SSF51905">
    <property type="entry name" value="FAD/NAD(P)-binding domain"/>
    <property type="match status" value="1"/>
</dbReference>
<dbReference type="EMBL" id="AMCV02000006">
    <property type="protein sequence ID" value="TDZ23375.1"/>
    <property type="molecule type" value="Genomic_DNA"/>
</dbReference>
<dbReference type="InterPro" id="IPR002938">
    <property type="entry name" value="FAD-bd"/>
</dbReference>
<accession>A0A484G0H2</accession>
<feature type="domain" description="FAD-binding" evidence="5">
    <location>
        <begin position="112"/>
        <end position="291"/>
    </location>
</feature>
<organism evidence="6 7">
    <name type="scientific">Colletotrichum orbiculare (strain 104-T / ATCC 96160 / CBS 514.97 / LARS 414 / MAFF 240422)</name>
    <name type="common">Cucumber anthracnose fungus</name>
    <name type="synonym">Colletotrichum lagenarium</name>
    <dbReference type="NCBI Taxonomy" id="1213857"/>
    <lineage>
        <taxon>Eukaryota</taxon>
        <taxon>Fungi</taxon>
        <taxon>Dikarya</taxon>
        <taxon>Ascomycota</taxon>
        <taxon>Pezizomycotina</taxon>
        <taxon>Sordariomycetes</taxon>
        <taxon>Hypocreomycetidae</taxon>
        <taxon>Glomerellales</taxon>
        <taxon>Glomerellaceae</taxon>
        <taxon>Colletotrichum</taxon>
        <taxon>Colletotrichum orbiculare species complex</taxon>
    </lineage>
</organism>
<keyword evidence="3" id="KW-0560">Oxidoreductase</keyword>
<reference evidence="7" key="2">
    <citation type="journal article" date="2019" name="Mol. Plant Microbe Interact.">
        <title>Genome sequence resources for four phytopathogenic fungi from the Colletotrichum orbiculare species complex.</title>
        <authorList>
            <person name="Gan P."/>
            <person name="Tsushima A."/>
            <person name="Narusaka M."/>
            <person name="Narusaka Y."/>
            <person name="Takano Y."/>
            <person name="Kubo Y."/>
            <person name="Shirasu K."/>
        </authorList>
    </citation>
    <scope>GENOME REANNOTATION</scope>
    <source>
        <strain evidence="7">104-T / ATCC 96160 / CBS 514.97 / LARS 414 / MAFF 240422</strain>
    </source>
</reference>
<reference evidence="7" key="1">
    <citation type="journal article" date="2013" name="New Phytol.">
        <title>Comparative genomic and transcriptomic analyses reveal the hemibiotrophic stage shift of Colletotrichum fungi.</title>
        <authorList>
            <person name="Gan P."/>
            <person name="Ikeda K."/>
            <person name="Irieda H."/>
            <person name="Narusaka M."/>
            <person name="O'Connell R.J."/>
            <person name="Narusaka Y."/>
            <person name="Takano Y."/>
            <person name="Kubo Y."/>
            <person name="Shirasu K."/>
        </authorList>
    </citation>
    <scope>NUCLEOTIDE SEQUENCE [LARGE SCALE GENOMIC DNA]</scope>
    <source>
        <strain evidence="7">104-T / ATCC 96160 / CBS 514.97 / LARS 414 / MAFF 240422</strain>
    </source>
</reference>
<proteinExistence type="predicted"/>
<keyword evidence="2" id="KW-0274">FAD</keyword>